<dbReference type="EMBL" id="AEBR01000012">
    <property type="protein sequence ID" value="EFM83904.1"/>
    <property type="molecule type" value="Genomic_DNA"/>
</dbReference>
<name>A0A125W9D4_ENTFL</name>
<evidence type="ECO:0008006" key="3">
    <source>
        <dbReference type="Google" id="ProtNLM"/>
    </source>
</evidence>
<dbReference type="HOGENOM" id="CLU_169549_1_0_9"/>
<organism evidence="1 2">
    <name type="scientific">Enterococcus faecalis TX4248</name>
    <dbReference type="NCBI Taxonomy" id="749495"/>
    <lineage>
        <taxon>Bacteria</taxon>
        <taxon>Bacillati</taxon>
        <taxon>Bacillota</taxon>
        <taxon>Bacilli</taxon>
        <taxon>Lactobacillales</taxon>
        <taxon>Enterococcaceae</taxon>
        <taxon>Enterococcus</taxon>
    </lineage>
</organism>
<protein>
    <recommendedName>
        <fullName evidence="3">HTH merR-type domain-containing protein</fullName>
    </recommendedName>
</protein>
<dbReference type="InterPro" id="IPR036388">
    <property type="entry name" value="WH-like_DNA-bd_sf"/>
</dbReference>
<dbReference type="AlphaFoldDB" id="A0A125W9D4"/>
<proteinExistence type="predicted"/>
<dbReference type="Proteomes" id="UP000004846">
    <property type="component" value="Unassembled WGS sequence"/>
</dbReference>
<evidence type="ECO:0000313" key="2">
    <source>
        <dbReference type="Proteomes" id="UP000004846"/>
    </source>
</evidence>
<sequence>MEQVDAICKKFKKSCRLLRCWHGRTFKNKRRLEGGIKMEVILTPENEASLRDFVHGIIVDEIEKARRDTSIDKRVLNQTEIAKYFDVSTTTIREWEKLGLPHGSVSKQGKFYDKEECRRWLLSQKR</sequence>
<reference evidence="1 2" key="1">
    <citation type="submission" date="2010-07" db="EMBL/GenBank/DDBJ databases">
        <authorList>
            <person name="Sid Ahmed O."/>
        </authorList>
    </citation>
    <scope>NUCLEOTIDE SEQUENCE [LARGE SCALE GENOMIC DNA]</scope>
    <source>
        <strain evidence="1 2">TX4248</strain>
    </source>
</reference>
<dbReference type="InterPro" id="IPR009061">
    <property type="entry name" value="DNA-bd_dom_put_sf"/>
</dbReference>
<evidence type="ECO:0000313" key="1">
    <source>
        <dbReference type="EMBL" id="EFM83904.1"/>
    </source>
</evidence>
<dbReference type="SUPFAM" id="SSF46955">
    <property type="entry name" value="Putative DNA-binding domain"/>
    <property type="match status" value="1"/>
</dbReference>
<dbReference type="Gene3D" id="1.10.10.10">
    <property type="entry name" value="Winged helix-like DNA-binding domain superfamily/Winged helix DNA-binding domain"/>
    <property type="match status" value="1"/>
</dbReference>
<gene>
    <name evidence="1" type="ORF">HMPREF9498_00484</name>
</gene>
<accession>A0A125W9D4</accession>
<comment type="caution">
    <text evidence="1">The sequence shown here is derived from an EMBL/GenBank/DDBJ whole genome shotgun (WGS) entry which is preliminary data.</text>
</comment>